<dbReference type="GO" id="GO:0005829">
    <property type="term" value="C:cytosol"/>
    <property type="evidence" value="ECO:0007669"/>
    <property type="project" value="TreeGrafter"/>
</dbReference>
<organism evidence="2 3">
    <name type="scientific">Capsaspora owczarzaki (strain ATCC 30864)</name>
    <dbReference type="NCBI Taxonomy" id="595528"/>
    <lineage>
        <taxon>Eukaryota</taxon>
        <taxon>Filasterea</taxon>
        <taxon>Capsaspora</taxon>
    </lineage>
</organism>
<proteinExistence type="predicted"/>
<keyword evidence="3" id="KW-1185">Reference proteome</keyword>
<dbReference type="PhylomeDB" id="A0A0D2WP02"/>
<dbReference type="SUPFAM" id="SSF55718">
    <property type="entry name" value="SCP-like"/>
    <property type="match status" value="2"/>
</dbReference>
<protein>
    <recommendedName>
        <fullName evidence="1">SCP2 domain-containing protein</fullName>
    </recommendedName>
</protein>
<dbReference type="Gene3D" id="3.30.1050.10">
    <property type="entry name" value="SCP2 sterol-binding domain"/>
    <property type="match status" value="2"/>
</dbReference>
<dbReference type="STRING" id="595528.A0A0D2WP02"/>
<name>A0A0D2WP02_CAPO3</name>
<dbReference type="eggNOG" id="KOG4170">
    <property type="taxonomic scope" value="Eukaryota"/>
</dbReference>
<reference evidence="3" key="1">
    <citation type="submission" date="2011-02" db="EMBL/GenBank/DDBJ databases">
        <title>The Genome Sequence of Capsaspora owczarzaki ATCC 30864.</title>
        <authorList>
            <person name="Russ C."/>
            <person name="Cuomo C."/>
            <person name="Burger G."/>
            <person name="Gray M.W."/>
            <person name="Holland P.W.H."/>
            <person name="King N."/>
            <person name="Lang F.B.F."/>
            <person name="Roger A.J."/>
            <person name="Ruiz-Trillo I."/>
            <person name="Young S.K."/>
            <person name="Zeng Q."/>
            <person name="Gargeya S."/>
            <person name="Alvarado L."/>
            <person name="Berlin A."/>
            <person name="Chapman S.B."/>
            <person name="Chen Z."/>
            <person name="Freedman E."/>
            <person name="Gellesch M."/>
            <person name="Goldberg J."/>
            <person name="Griggs A."/>
            <person name="Gujja S."/>
            <person name="Heilman E."/>
            <person name="Heiman D."/>
            <person name="Howarth C."/>
            <person name="Mehta T."/>
            <person name="Neiman D."/>
            <person name="Pearson M."/>
            <person name="Roberts A."/>
            <person name="Saif S."/>
            <person name="Shea T."/>
            <person name="Shenoy N."/>
            <person name="Sisk P."/>
            <person name="Stolte C."/>
            <person name="Sykes S."/>
            <person name="White J."/>
            <person name="Yandava C."/>
            <person name="Haas B."/>
            <person name="Nusbaum C."/>
            <person name="Birren B."/>
        </authorList>
    </citation>
    <scope>NUCLEOTIDE SEQUENCE</scope>
    <source>
        <strain evidence="3">ATCC 30864</strain>
    </source>
</reference>
<dbReference type="EMBL" id="KE346363">
    <property type="protein sequence ID" value="KJE92273.1"/>
    <property type="molecule type" value="Genomic_DNA"/>
</dbReference>
<dbReference type="Pfam" id="PF02036">
    <property type="entry name" value="SCP2"/>
    <property type="match status" value="2"/>
</dbReference>
<dbReference type="InParanoid" id="A0A0D2WP02"/>
<dbReference type="InterPro" id="IPR003033">
    <property type="entry name" value="SCP2_sterol-bd_dom"/>
</dbReference>
<accession>A0A0D2WP02</accession>
<dbReference type="FunFam" id="3.30.1050.10:FF:000001">
    <property type="entry name" value="Putative Non-specific lipid-transfer protein"/>
    <property type="match status" value="2"/>
</dbReference>
<dbReference type="PANTHER" id="PTHR10094">
    <property type="entry name" value="STEROL CARRIER PROTEIN 2 SCP-2 FAMILY PROTEIN"/>
    <property type="match status" value="1"/>
</dbReference>
<evidence type="ECO:0000313" key="2">
    <source>
        <dbReference type="EMBL" id="KJE92273.1"/>
    </source>
</evidence>
<gene>
    <name evidence="2" type="ORF">CAOG_003275</name>
</gene>
<evidence type="ECO:0000313" key="3">
    <source>
        <dbReference type="Proteomes" id="UP000008743"/>
    </source>
</evidence>
<dbReference type="OMA" id="APKADCT"/>
<feature type="domain" description="SCP2" evidence="1">
    <location>
        <begin position="162"/>
        <end position="261"/>
    </location>
</feature>
<sequence>MPATLLSEVLMNELARRIPENPDVVKKVNSIFQFNITKDGKEVAQWTVDLKTGAGSVSKGAATAPNCTVTLSDDDFVALGSGKLQAQKAFMSGKLKVKGNIMLATKLEGIFKQYSKEAAAAIAAAQSGAAPAAPAAAPAAAGPATGSSASSAGLVSDGLFAEIGRRVAATPALVQQVNVVYQFNITKGGKDAAQWTIDLKNGAGSVTKAAAAAPGCTITVSDEDFAALVAGTINPQKAFMSGKLKVKGNVTLATKLDKVLQGAKAKL</sequence>
<dbReference type="OrthoDB" id="10265837at2759"/>
<dbReference type="Proteomes" id="UP000008743">
    <property type="component" value="Unassembled WGS sequence"/>
</dbReference>
<dbReference type="InterPro" id="IPR036527">
    <property type="entry name" value="SCP2_sterol-bd_dom_sf"/>
</dbReference>
<dbReference type="PANTHER" id="PTHR10094:SF25">
    <property type="entry name" value="SCP2 STEROL-BINDING DOMAIN-CONTAINING PROTEIN 1"/>
    <property type="match status" value="1"/>
</dbReference>
<dbReference type="RefSeq" id="XP_004364114.1">
    <property type="nucleotide sequence ID" value="XM_004364057.2"/>
</dbReference>
<evidence type="ECO:0000259" key="1">
    <source>
        <dbReference type="Pfam" id="PF02036"/>
    </source>
</evidence>
<feature type="domain" description="SCP2" evidence="1">
    <location>
        <begin position="12"/>
        <end position="112"/>
    </location>
</feature>
<dbReference type="AlphaFoldDB" id="A0A0D2WP02"/>